<dbReference type="RefSeq" id="WP_131016880.1">
    <property type="nucleotide sequence ID" value="NZ_SIRE01000023.1"/>
</dbReference>
<evidence type="ECO:0000259" key="1">
    <source>
        <dbReference type="Pfam" id="PF01323"/>
    </source>
</evidence>
<dbReference type="PANTHER" id="PTHR13887">
    <property type="entry name" value="GLUTATHIONE S-TRANSFERASE KAPPA"/>
    <property type="match status" value="1"/>
</dbReference>
<dbReference type="AlphaFoldDB" id="A0A4Q9DI53"/>
<reference evidence="2 3" key="1">
    <citation type="submission" date="2019-02" db="EMBL/GenBank/DDBJ databases">
        <title>Paenibacillus sp. nov., isolated from surface-sterilized tissue of Thalictrum simplex L.</title>
        <authorList>
            <person name="Tuo L."/>
        </authorList>
    </citation>
    <scope>NUCLEOTIDE SEQUENCE [LARGE SCALE GENOMIC DNA]</scope>
    <source>
        <strain evidence="2 3">N2SHLJ1</strain>
    </source>
</reference>
<dbReference type="OrthoDB" id="9799122at2"/>
<dbReference type="Proteomes" id="UP000293142">
    <property type="component" value="Unassembled WGS sequence"/>
</dbReference>
<dbReference type="CDD" id="cd03024">
    <property type="entry name" value="DsbA_FrnE"/>
    <property type="match status" value="1"/>
</dbReference>
<dbReference type="PANTHER" id="PTHR13887:SF41">
    <property type="entry name" value="THIOREDOXIN SUPERFAMILY PROTEIN"/>
    <property type="match status" value="1"/>
</dbReference>
<dbReference type="SUPFAM" id="SSF52833">
    <property type="entry name" value="Thioredoxin-like"/>
    <property type="match status" value="1"/>
</dbReference>
<dbReference type="Pfam" id="PF01323">
    <property type="entry name" value="DSBA"/>
    <property type="match status" value="1"/>
</dbReference>
<dbReference type="GO" id="GO:0016491">
    <property type="term" value="F:oxidoreductase activity"/>
    <property type="evidence" value="ECO:0007669"/>
    <property type="project" value="InterPro"/>
</dbReference>
<gene>
    <name evidence="2" type="ORF">EYB31_28510</name>
</gene>
<comment type="caution">
    <text evidence="2">The sequence shown here is derived from an EMBL/GenBank/DDBJ whole genome shotgun (WGS) entry which is preliminary data.</text>
</comment>
<dbReference type="EMBL" id="SIRE01000023">
    <property type="protein sequence ID" value="TBL72693.1"/>
    <property type="molecule type" value="Genomic_DNA"/>
</dbReference>
<feature type="domain" description="DSBA-like thioredoxin" evidence="1">
    <location>
        <begin position="3"/>
        <end position="201"/>
    </location>
</feature>
<dbReference type="Gene3D" id="3.40.30.10">
    <property type="entry name" value="Glutaredoxin"/>
    <property type="match status" value="1"/>
</dbReference>
<protein>
    <submittedName>
        <fullName evidence="2">DsbA family oxidoreductase</fullName>
    </submittedName>
</protein>
<dbReference type="InterPro" id="IPR036249">
    <property type="entry name" value="Thioredoxin-like_sf"/>
</dbReference>
<proteinExistence type="predicted"/>
<accession>A0A4Q9DI53</accession>
<evidence type="ECO:0000313" key="3">
    <source>
        <dbReference type="Proteomes" id="UP000293142"/>
    </source>
</evidence>
<keyword evidence="3" id="KW-1185">Reference proteome</keyword>
<evidence type="ECO:0000313" key="2">
    <source>
        <dbReference type="EMBL" id="TBL72693.1"/>
    </source>
</evidence>
<name>A0A4Q9DI53_9BACL</name>
<sequence>MLIEIFQDTVCPWCRIGKANLFKALGQWQGEDVQIRWRTFLLDDTLPAEGVPFREHMADKFGGRVDLDQMFGSVTNAGAAAGVHFDFSKVTRMPNTRLSNQLIVIASDALKEPVIERVNKAYFEEGLDTAKLDVLLDVAEKAGMDREDTRRQLEAGAGIQQIEQDIAFARQAGITGVPFVVLNGKFAVSGAQPPEQFVRALEHAAANS</sequence>
<dbReference type="InterPro" id="IPR001853">
    <property type="entry name" value="DSBA-like_thioredoxin_dom"/>
</dbReference>
<organism evidence="2 3">
    <name type="scientific">Paenibacillus thalictri</name>
    <dbReference type="NCBI Taxonomy" id="2527873"/>
    <lineage>
        <taxon>Bacteria</taxon>
        <taxon>Bacillati</taxon>
        <taxon>Bacillota</taxon>
        <taxon>Bacilli</taxon>
        <taxon>Bacillales</taxon>
        <taxon>Paenibacillaceae</taxon>
        <taxon>Paenibacillus</taxon>
    </lineage>
</organism>